<feature type="transmembrane region" description="Helical" evidence="5">
    <location>
        <begin position="21"/>
        <end position="40"/>
    </location>
</feature>
<evidence type="ECO:0000313" key="7">
    <source>
        <dbReference type="EMBL" id="UWZ79540.1"/>
    </source>
</evidence>
<evidence type="ECO:0000256" key="2">
    <source>
        <dbReference type="ARBA" id="ARBA00022692"/>
    </source>
</evidence>
<keyword evidence="8" id="KW-1185">Reference proteome</keyword>
<feature type="transmembrane region" description="Helical" evidence="5">
    <location>
        <begin position="365"/>
        <end position="388"/>
    </location>
</feature>
<keyword evidence="3 5" id="KW-1133">Transmembrane helix</keyword>
<evidence type="ECO:0000256" key="4">
    <source>
        <dbReference type="ARBA" id="ARBA00023136"/>
    </source>
</evidence>
<name>A0ABY5ZNV4_9BACT</name>
<feature type="transmembrane region" description="Helical" evidence="5">
    <location>
        <begin position="273"/>
        <end position="294"/>
    </location>
</feature>
<feature type="transmembrane region" description="Helical" evidence="5">
    <location>
        <begin position="306"/>
        <end position="324"/>
    </location>
</feature>
<reference evidence="7" key="1">
    <citation type="journal article" date="2022" name="Environ. Microbiol.">
        <title>Geoalkalibacter halelectricus SAP #1 sp. nov. possessing extracellular electron transfer and mineral#reducing capabilities from a haloalkaline environment.</title>
        <authorList>
            <person name="Yadav S."/>
            <person name="Singh R."/>
            <person name="Sundharam S.S."/>
            <person name="Chaudhary S."/>
            <person name="Krishnamurthi S."/>
            <person name="Patil S.A."/>
        </authorList>
    </citation>
    <scope>NUCLEOTIDE SEQUENCE</scope>
    <source>
        <strain evidence="7">SAP-1</strain>
    </source>
</reference>
<organism evidence="7 8">
    <name type="scientific">Geoalkalibacter halelectricus</name>
    <dbReference type="NCBI Taxonomy" id="2847045"/>
    <lineage>
        <taxon>Bacteria</taxon>
        <taxon>Pseudomonadati</taxon>
        <taxon>Thermodesulfobacteriota</taxon>
        <taxon>Desulfuromonadia</taxon>
        <taxon>Desulfuromonadales</taxon>
        <taxon>Geoalkalibacteraceae</taxon>
        <taxon>Geoalkalibacter</taxon>
    </lineage>
</organism>
<feature type="transmembrane region" description="Helical" evidence="5">
    <location>
        <begin position="113"/>
        <end position="132"/>
    </location>
</feature>
<sequence length="441" mass="47145">MHIQTQALPAFSPTRFLVARWGIFAILILAYMLVFFHRMAPAVVAGDLMRSFGTSGAALGSLAAMYFYIYTLMQIPAGVLADTLGARASVAMGNLVAGSGSILFGMADTFWEASVGRALVGLGVSVVFVALFKSNSVWFSERRYGMVSGLALLFGNLGAIASAGPLALVLEVYSWRLVFIALGAVTLVLAALTLLLVRNRPEDLGFPSVRQMEGRQSHPPRRSHWLKDLRVVFATRAIWPVFWVGMGMVGGMLAFIGLWAIPYLRDVHGLDRTAAATYTSLTLAGFAVGSLLVGGFSDRIGRRKPLVLAGTIGYALTCLVMAVFPWQSSLVGVILFFLIGLSSGGFIVTFANAKEVVSPAFSGMAIGLVNTGLFLGAACLQPLFGWVMDLTWDGTMADGVRIYGAGDYRLGILLVFGFSLLAVAGASRMRETFCRNVTTGD</sequence>
<keyword evidence="4 5" id="KW-0472">Membrane</keyword>
<dbReference type="InterPro" id="IPR020846">
    <property type="entry name" value="MFS_dom"/>
</dbReference>
<dbReference type="Proteomes" id="UP001060414">
    <property type="component" value="Chromosome"/>
</dbReference>
<evidence type="ECO:0000313" key="8">
    <source>
        <dbReference type="Proteomes" id="UP001060414"/>
    </source>
</evidence>
<dbReference type="PROSITE" id="PS00216">
    <property type="entry name" value="SUGAR_TRANSPORT_1"/>
    <property type="match status" value="1"/>
</dbReference>
<feature type="transmembrane region" description="Helical" evidence="5">
    <location>
        <begin position="237"/>
        <end position="261"/>
    </location>
</feature>
<feature type="transmembrane region" description="Helical" evidence="5">
    <location>
        <begin position="144"/>
        <end position="167"/>
    </location>
</feature>
<feature type="transmembrane region" description="Helical" evidence="5">
    <location>
        <begin position="408"/>
        <end position="426"/>
    </location>
</feature>
<dbReference type="InterPro" id="IPR036259">
    <property type="entry name" value="MFS_trans_sf"/>
</dbReference>
<dbReference type="PANTHER" id="PTHR43826:SF3">
    <property type="entry name" value="GLUCOSE-6-PHOSPHATE EXCHANGER SLC37A4"/>
    <property type="match status" value="1"/>
</dbReference>
<dbReference type="PROSITE" id="PS50850">
    <property type="entry name" value="MFS"/>
    <property type="match status" value="1"/>
</dbReference>
<feature type="transmembrane region" description="Helical" evidence="5">
    <location>
        <begin position="52"/>
        <end position="72"/>
    </location>
</feature>
<accession>A0ABY5ZNV4</accession>
<protein>
    <submittedName>
        <fullName evidence="7">MFS transporter</fullName>
    </submittedName>
</protein>
<dbReference type="PIRSF" id="PIRSF002808">
    <property type="entry name" value="Hexose_phosphate_transp"/>
    <property type="match status" value="1"/>
</dbReference>
<feature type="transmembrane region" description="Helical" evidence="5">
    <location>
        <begin position="84"/>
        <end position="107"/>
    </location>
</feature>
<keyword evidence="2 5" id="KW-0812">Transmembrane</keyword>
<dbReference type="PANTHER" id="PTHR43826">
    <property type="entry name" value="GLUCOSE-6-PHOSPHATE EXCHANGER SLC37A4"/>
    <property type="match status" value="1"/>
</dbReference>
<feature type="domain" description="Major facilitator superfamily (MFS) profile" evidence="6">
    <location>
        <begin position="23"/>
        <end position="423"/>
    </location>
</feature>
<proteinExistence type="predicted"/>
<dbReference type="Gene3D" id="1.20.1250.20">
    <property type="entry name" value="MFS general substrate transporter like domains"/>
    <property type="match status" value="2"/>
</dbReference>
<dbReference type="RefSeq" id="WP_260747892.1">
    <property type="nucleotide sequence ID" value="NZ_CP092109.1"/>
</dbReference>
<dbReference type="InterPro" id="IPR005829">
    <property type="entry name" value="Sugar_transporter_CS"/>
</dbReference>
<dbReference type="Pfam" id="PF07690">
    <property type="entry name" value="MFS_1"/>
    <property type="match status" value="1"/>
</dbReference>
<dbReference type="InterPro" id="IPR011701">
    <property type="entry name" value="MFS"/>
</dbReference>
<evidence type="ECO:0000259" key="6">
    <source>
        <dbReference type="PROSITE" id="PS50850"/>
    </source>
</evidence>
<evidence type="ECO:0000256" key="5">
    <source>
        <dbReference type="SAM" id="Phobius"/>
    </source>
</evidence>
<evidence type="ECO:0000256" key="1">
    <source>
        <dbReference type="ARBA" id="ARBA00004127"/>
    </source>
</evidence>
<dbReference type="InterPro" id="IPR000849">
    <property type="entry name" value="Sugar_P_transporter"/>
</dbReference>
<dbReference type="InterPro" id="IPR051337">
    <property type="entry name" value="OPA_Antiporter"/>
</dbReference>
<dbReference type="SUPFAM" id="SSF103473">
    <property type="entry name" value="MFS general substrate transporter"/>
    <property type="match status" value="1"/>
</dbReference>
<feature type="transmembrane region" description="Helical" evidence="5">
    <location>
        <begin position="173"/>
        <end position="197"/>
    </location>
</feature>
<evidence type="ECO:0000256" key="3">
    <source>
        <dbReference type="ARBA" id="ARBA00022989"/>
    </source>
</evidence>
<comment type="subcellular location">
    <subcellularLocation>
        <location evidence="1">Endomembrane system</location>
        <topology evidence="1">Multi-pass membrane protein</topology>
    </subcellularLocation>
</comment>
<gene>
    <name evidence="7" type="ORF">L9S41_17945</name>
</gene>
<dbReference type="EMBL" id="CP092109">
    <property type="protein sequence ID" value="UWZ79540.1"/>
    <property type="molecule type" value="Genomic_DNA"/>
</dbReference>
<feature type="transmembrane region" description="Helical" evidence="5">
    <location>
        <begin position="330"/>
        <end position="353"/>
    </location>
</feature>